<name>A0A7H0VAY6_9FLAO</name>
<evidence type="ECO:0000256" key="1">
    <source>
        <dbReference type="SAM" id="SignalP"/>
    </source>
</evidence>
<keyword evidence="3" id="KW-1185">Reference proteome</keyword>
<protein>
    <submittedName>
        <fullName evidence="2">Uncharacterized protein</fullName>
    </submittedName>
</protein>
<dbReference type="EMBL" id="CP060139">
    <property type="protein sequence ID" value="QNR22884.1"/>
    <property type="molecule type" value="Genomic_DNA"/>
</dbReference>
<feature type="signal peptide" evidence="1">
    <location>
        <begin position="1"/>
        <end position="21"/>
    </location>
</feature>
<proteinExistence type="predicted"/>
<accession>A0A7H0VAY6</accession>
<dbReference type="Proteomes" id="UP000516305">
    <property type="component" value="Chromosome"/>
</dbReference>
<evidence type="ECO:0000313" key="3">
    <source>
        <dbReference type="Proteomes" id="UP000516305"/>
    </source>
</evidence>
<reference evidence="2 3" key="1">
    <citation type="submission" date="2020-08" db="EMBL/GenBank/DDBJ databases">
        <title>Croceimicrobium hydrocarbonivorans gen. nov., sp. nov., a novel marine bacterium isolated from a bacterial consortium that degrades polyethylene terephthalate.</title>
        <authorList>
            <person name="Liu R."/>
        </authorList>
    </citation>
    <scope>NUCLEOTIDE SEQUENCE [LARGE SCALE GENOMIC DNA]</scope>
    <source>
        <strain evidence="2 3">A20-9</strain>
    </source>
</reference>
<evidence type="ECO:0000313" key="2">
    <source>
        <dbReference type="EMBL" id="QNR22884.1"/>
    </source>
</evidence>
<feature type="chain" id="PRO_5028852893" evidence="1">
    <location>
        <begin position="22"/>
        <end position="146"/>
    </location>
</feature>
<dbReference type="RefSeq" id="WP_210757452.1">
    <property type="nucleotide sequence ID" value="NZ_CP060139.1"/>
</dbReference>
<dbReference type="KEGG" id="chyd:H4K34_10895"/>
<organism evidence="2 3">
    <name type="scientific">Croceimicrobium hydrocarbonivorans</name>
    <dbReference type="NCBI Taxonomy" id="2761580"/>
    <lineage>
        <taxon>Bacteria</taxon>
        <taxon>Pseudomonadati</taxon>
        <taxon>Bacteroidota</taxon>
        <taxon>Flavobacteriia</taxon>
        <taxon>Flavobacteriales</taxon>
        <taxon>Owenweeksiaceae</taxon>
        <taxon>Croceimicrobium</taxon>
    </lineage>
</organism>
<keyword evidence="1" id="KW-0732">Signal</keyword>
<gene>
    <name evidence="2" type="ORF">H4K34_10895</name>
</gene>
<dbReference type="AlphaFoldDB" id="A0A7H0VAY6"/>
<sequence length="146" mass="16886">MKLRTLILVLFMMLMVQKAWAQVSVGYYPFQSTLSIATDTEKLIWADIRIESNSFYGNLNSELDLMWNWKRSDWVNYYSGLGWNFAPFAGASDLEFTNGYVLASGVRIKPWAAHRNFQVLFEVGPYVNRQFDGGIFRTSLGLAYNW</sequence>